<keyword evidence="1" id="KW-0812">Transmembrane</keyword>
<sequence length="169" mass="18429">MTVRADYQRLHSFLSPSRRNPEQRQEATKHINEPDVNEVLNIARNSLIGSSAVFAGLLSIPFAPNFKDLEEASEHFYLTALVLQLAAVACFLCTSIISVIGGEEAFWRLARPALFTGFGCFACALSIIVGVVAQYVHSNGLAFVLSILCLIILAFAWGVLPWLSTAVDS</sequence>
<comment type="caution">
    <text evidence="2">The sequence shown here is derived from an EMBL/GenBank/DDBJ whole genome shotgun (WGS) entry which is preliminary data.</text>
</comment>
<organism evidence="2 3">
    <name type="scientific">Apatococcus lobatus</name>
    <dbReference type="NCBI Taxonomy" id="904363"/>
    <lineage>
        <taxon>Eukaryota</taxon>
        <taxon>Viridiplantae</taxon>
        <taxon>Chlorophyta</taxon>
        <taxon>core chlorophytes</taxon>
        <taxon>Trebouxiophyceae</taxon>
        <taxon>Chlorellales</taxon>
        <taxon>Chlorellaceae</taxon>
        <taxon>Apatococcus</taxon>
    </lineage>
</organism>
<keyword evidence="1" id="KW-1133">Transmembrane helix</keyword>
<keyword evidence="3" id="KW-1185">Reference proteome</keyword>
<dbReference type="Pfam" id="PF19853">
    <property type="entry name" value="DUF6328"/>
    <property type="match status" value="1"/>
</dbReference>
<evidence type="ECO:0000313" key="2">
    <source>
        <dbReference type="EMBL" id="KAK9838827.1"/>
    </source>
</evidence>
<protein>
    <submittedName>
        <fullName evidence="2">Uncharacterized protein</fullName>
    </submittedName>
</protein>
<feature type="transmembrane region" description="Helical" evidence="1">
    <location>
        <begin position="47"/>
        <end position="64"/>
    </location>
</feature>
<reference evidence="2 3" key="1">
    <citation type="journal article" date="2024" name="Nat. Commun.">
        <title>Phylogenomics reveals the evolutionary origins of lichenization in chlorophyte algae.</title>
        <authorList>
            <person name="Puginier C."/>
            <person name="Libourel C."/>
            <person name="Otte J."/>
            <person name="Skaloud P."/>
            <person name="Haon M."/>
            <person name="Grisel S."/>
            <person name="Petersen M."/>
            <person name="Berrin J.G."/>
            <person name="Delaux P.M."/>
            <person name="Dal Grande F."/>
            <person name="Keller J."/>
        </authorList>
    </citation>
    <scope>NUCLEOTIDE SEQUENCE [LARGE SCALE GENOMIC DNA]</scope>
    <source>
        <strain evidence="2 3">SAG 2145</strain>
    </source>
</reference>
<accession>A0AAW1RYC4</accession>
<dbReference type="AlphaFoldDB" id="A0AAW1RYC4"/>
<dbReference type="Proteomes" id="UP001438707">
    <property type="component" value="Unassembled WGS sequence"/>
</dbReference>
<feature type="transmembrane region" description="Helical" evidence="1">
    <location>
        <begin position="113"/>
        <end position="136"/>
    </location>
</feature>
<feature type="transmembrane region" description="Helical" evidence="1">
    <location>
        <begin position="76"/>
        <end position="101"/>
    </location>
</feature>
<gene>
    <name evidence="2" type="ORF">WJX74_004043</name>
</gene>
<evidence type="ECO:0000256" key="1">
    <source>
        <dbReference type="SAM" id="Phobius"/>
    </source>
</evidence>
<name>A0AAW1RYC4_9CHLO</name>
<evidence type="ECO:0000313" key="3">
    <source>
        <dbReference type="Proteomes" id="UP001438707"/>
    </source>
</evidence>
<dbReference type="EMBL" id="JALJOS010000005">
    <property type="protein sequence ID" value="KAK9838827.1"/>
    <property type="molecule type" value="Genomic_DNA"/>
</dbReference>
<dbReference type="InterPro" id="IPR046291">
    <property type="entry name" value="DUF6328"/>
</dbReference>
<proteinExistence type="predicted"/>
<feature type="transmembrane region" description="Helical" evidence="1">
    <location>
        <begin position="142"/>
        <end position="163"/>
    </location>
</feature>
<keyword evidence="1" id="KW-0472">Membrane</keyword>